<dbReference type="Proteomes" id="UP000324222">
    <property type="component" value="Unassembled WGS sequence"/>
</dbReference>
<feature type="region of interest" description="Disordered" evidence="1">
    <location>
        <begin position="1"/>
        <end position="24"/>
    </location>
</feature>
<organism evidence="2 3">
    <name type="scientific">Portunus trituberculatus</name>
    <name type="common">Swimming crab</name>
    <name type="synonym">Neptunus trituberculatus</name>
    <dbReference type="NCBI Taxonomy" id="210409"/>
    <lineage>
        <taxon>Eukaryota</taxon>
        <taxon>Metazoa</taxon>
        <taxon>Ecdysozoa</taxon>
        <taxon>Arthropoda</taxon>
        <taxon>Crustacea</taxon>
        <taxon>Multicrustacea</taxon>
        <taxon>Malacostraca</taxon>
        <taxon>Eumalacostraca</taxon>
        <taxon>Eucarida</taxon>
        <taxon>Decapoda</taxon>
        <taxon>Pleocyemata</taxon>
        <taxon>Brachyura</taxon>
        <taxon>Eubrachyura</taxon>
        <taxon>Portunoidea</taxon>
        <taxon>Portunidae</taxon>
        <taxon>Portuninae</taxon>
        <taxon>Portunus</taxon>
    </lineage>
</organism>
<feature type="region of interest" description="Disordered" evidence="1">
    <location>
        <begin position="71"/>
        <end position="91"/>
    </location>
</feature>
<protein>
    <submittedName>
        <fullName evidence="2">Uncharacterized protein</fullName>
    </submittedName>
</protein>
<comment type="caution">
    <text evidence="2">The sequence shown here is derived from an EMBL/GenBank/DDBJ whole genome shotgun (WGS) entry which is preliminary data.</text>
</comment>
<evidence type="ECO:0000313" key="3">
    <source>
        <dbReference type="Proteomes" id="UP000324222"/>
    </source>
</evidence>
<sequence>MVTLGGGDGGDGGGDGLERAHSGGGPNTVVAYISLKEMISQVFKGVVYLMADYPSQIITTIMKTPLKTTTASTAPCHKHEITRHSAQDQEC</sequence>
<feature type="compositionally biased region" description="Gly residues" evidence="1">
    <location>
        <begin position="1"/>
        <end position="15"/>
    </location>
</feature>
<name>A0A5B7FUZ1_PORTR</name>
<reference evidence="2 3" key="1">
    <citation type="submission" date="2019-05" db="EMBL/GenBank/DDBJ databases">
        <title>Another draft genome of Portunus trituberculatus and its Hox gene families provides insights of decapod evolution.</title>
        <authorList>
            <person name="Jeong J.-H."/>
            <person name="Song I."/>
            <person name="Kim S."/>
            <person name="Choi T."/>
            <person name="Kim D."/>
            <person name="Ryu S."/>
            <person name="Kim W."/>
        </authorList>
    </citation>
    <scope>NUCLEOTIDE SEQUENCE [LARGE SCALE GENOMIC DNA]</scope>
    <source>
        <tissue evidence="2">Muscle</tissue>
    </source>
</reference>
<accession>A0A5B7FUZ1</accession>
<feature type="compositionally biased region" description="Basic and acidic residues" evidence="1">
    <location>
        <begin position="77"/>
        <end position="91"/>
    </location>
</feature>
<dbReference type="EMBL" id="VSRR010009464">
    <property type="protein sequence ID" value="MPC50372.1"/>
    <property type="molecule type" value="Genomic_DNA"/>
</dbReference>
<keyword evidence="3" id="KW-1185">Reference proteome</keyword>
<evidence type="ECO:0000313" key="2">
    <source>
        <dbReference type="EMBL" id="MPC50372.1"/>
    </source>
</evidence>
<gene>
    <name evidence="2" type="ORF">E2C01_044200</name>
</gene>
<proteinExistence type="predicted"/>
<dbReference type="AlphaFoldDB" id="A0A5B7FUZ1"/>
<evidence type="ECO:0000256" key="1">
    <source>
        <dbReference type="SAM" id="MobiDB-lite"/>
    </source>
</evidence>